<proteinExistence type="predicted"/>
<keyword evidence="3" id="KW-1185">Reference proteome</keyword>
<dbReference type="Gene3D" id="3.40.50.1820">
    <property type="entry name" value="alpha/beta hydrolase"/>
    <property type="match status" value="1"/>
</dbReference>
<evidence type="ECO:0000313" key="2">
    <source>
        <dbReference type="EMBL" id="KAF7373090.1"/>
    </source>
</evidence>
<organism evidence="2 3">
    <name type="scientific">Mycena sanguinolenta</name>
    <dbReference type="NCBI Taxonomy" id="230812"/>
    <lineage>
        <taxon>Eukaryota</taxon>
        <taxon>Fungi</taxon>
        <taxon>Dikarya</taxon>
        <taxon>Basidiomycota</taxon>
        <taxon>Agaricomycotina</taxon>
        <taxon>Agaricomycetes</taxon>
        <taxon>Agaricomycetidae</taxon>
        <taxon>Agaricales</taxon>
        <taxon>Marasmiineae</taxon>
        <taxon>Mycenaceae</taxon>
        <taxon>Mycena</taxon>
    </lineage>
</organism>
<dbReference type="InterPro" id="IPR022742">
    <property type="entry name" value="Hydrolase_4"/>
</dbReference>
<dbReference type="AlphaFoldDB" id="A0A8H7DG36"/>
<dbReference type="Proteomes" id="UP000623467">
    <property type="component" value="Unassembled WGS sequence"/>
</dbReference>
<dbReference type="PANTHER" id="PTHR11614">
    <property type="entry name" value="PHOSPHOLIPASE-RELATED"/>
    <property type="match status" value="1"/>
</dbReference>
<dbReference type="InterPro" id="IPR029058">
    <property type="entry name" value="AB_hydrolase_fold"/>
</dbReference>
<dbReference type="EMBL" id="JACAZH010000003">
    <property type="protein sequence ID" value="KAF7373090.1"/>
    <property type="molecule type" value="Genomic_DNA"/>
</dbReference>
<keyword evidence="2" id="KW-0378">Hydrolase</keyword>
<sequence>MSASTPYTETWLTGPQSTRFYTRTYKADTPTAVLVFLHGAAEHAGRYTDMHTSLALQGISVFVFDQRGFGKTALDKEHRSKDSAYGKTDAPSQLDDMEWAIEHVQLQFGGLPIFVMGASMGGGLVLGLMCDEKRASHKAVAAIHGVITGSPCLTLTKAAPRLVLLIVKFVAFFKPYMLYPIRNKPEDLSRNPVTNAQYLADPLIKTPGSLRSILDMLGLGAHILSTSYINWPKDTPVLFLHGTADPVTSCESTKALFKKLQAEDKTMITYPGAYHELHNEPDDVREKCLADVVAFIQSHCR</sequence>
<dbReference type="InterPro" id="IPR051044">
    <property type="entry name" value="MAG_DAG_Lipase"/>
</dbReference>
<evidence type="ECO:0000313" key="3">
    <source>
        <dbReference type="Proteomes" id="UP000623467"/>
    </source>
</evidence>
<reference evidence="2" key="1">
    <citation type="submission" date="2020-05" db="EMBL/GenBank/DDBJ databases">
        <title>Mycena genomes resolve the evolution of fungal bioluminescence.</title>
        <authorList>
            <person name="Tsai I.J."/>
        </authorList>
    </citation>
    <scope>NUCLEOTIDE SEQUENCE</scope>
    <source>
        <strain evidence="2">160909Yilan</strain>
    </source>
</reference>
<name>A0A8H7DG36_9AGAR</name>
<dbReference type="SUPFAM" id="SSF53474">
    <property type="entry name" value="alpha/beta-Hydrolases"/>
    <property type="match status" value="1"/>
</dbReference>
<feature type="domain" description="Serine aminopeptidase S33" evidence="1">
    <location>
        <begin position="29"/>
        <end position="282"/>
    </location>
</feature>
<evidence type="ECO:0000259" key="1">
    <source>
        <dbReference type="Pfam" id="PF12146"/>
    </source>
</evidence>
<protein>
    <submittedName>
        <fullName evidence="2">Hydrolase-4 domain-containing protein</fullName>
    </submittedName>
</protein>
<dbReference type="OrthoDB" id="10249433at2759"/>
<comment type="caution">
    <text evidence="2">The sequence shown here is derived from an EMBL/GenBank/DDBJ whole genome shotgun (WGS) entry which is preliminary data.</text>
</comment>
<accession>A0A8H7DG36</accession>
<gene>
    <name evidence="2" type="ORF">MSAN_00516800</name>
</gene>
<dbReference type="GO" id="GO:0016787">
    <property type="term" value="F:hydrolase activity"/>
    <property type="evidence" value="ECO:0007669"/>
    <property type="project" value="UniProtKB-KW"/>
</dbReference>
<dbReference type="Pfam" id="PF12146">
    <property type="entry name" value="Hydrolase_4"/>
    <property type="match status" value="1"/>
</dbReference>